<name>A0A919IPI0_9ACTN</name>
<accession>A0A919IPI0</accession>
<evidence type="ECO:0008006" key="5">
    <source>
        <dbReference type="Google" id="ProtNLM"/>
    </source>
</evidence>
<dbReference type="AlphaFoldDB" id="A0A919IPI0"/>
<feature type="region of interest" description="Disordered" evidence="1">
    <location>
        <begin position="82"/>
        <end position="107"/>
    </location>
</feature>
<dbReference type="RefSeq" id="WP_203752553.1">
    <property type="nucleotide sequence ID" value="NZ_BAAAUC010000020.1"/>
</dbReference>
<gene>
    <name evidence="3" type="ORF">Acy02nite_76300</name>
</gene>
<keyword evidence="2" id="KW-0732">Signal</keyword>
<comment type="caution">
    <text evidence="3">The sequence shown here is derived from an EMBL/GenBank/DDBJ whole genome shotgun (WGS) entry which is preliminary data.</text>
</comment>
<sequence length="107" mass="11620">MSRSKVLALVVGLCTLAGPIPAAHAAPQPPRDFDTIGYFPAPSDCQWAGNTGRQQRQWTRFDCDRAGGAYRGLWQLTVQRYGATRWPGGPGGPGRPDWPHGPGPRPR</sequence>
<feature type="signal peptide" evidence="2">
    <location>
        <begin position="1"/>
        <end position="25"/>
    </location>
</feature>
<protein>
    <recommendedName>
        <fullName evidence="5">Secreted protein</fullName>
    </recommendedName>
</protein>
<evidence type="ECO:0000256" key="1">
    <source>
        <dbReference type="SAM" id="MobiDB-lite"/>
    </source>
</evidence>
<feature type="chain" id="PRO_5037295190" description="Secreted protein" evidence="2">
    <location>
        <begin position="26"/>
        <end position="107"/>
    </location>
</feature>
<dbReference type="EMBL" id="BOMH01000066">
    <property type="protein sequence ID" value="GID69749.1"/>
    <property type="molecule type" value="Genomic_DNA"/>
</dbReference>
<keyword evidence="4" id="KW-1185">Reference proteome</keyword>
<evidence type="ECO:0000256" key="2">
    <source>
        <dbReference type="SAM" id="SignalP"/>
    </source>
</evidence>
<organism evidence="3 4">
    <name type="scientific">Actinoplanes cyaneus</name>
    <dbReference type="NCBI Taxonomy" id="52696"/>
    <lineage>
        <taxon>Bacteria</taxon>
        <taxon>Bacillati</taxon>
        <taxon>Actinomycetota</taxon>
        <taxon>Actinomycetes</taxon>
        <taxon>Micromonosporales</taxon>
        <taxon>Micromonosporaceae</taxon>
        <taxon>Actinoplanes</taxon>
    </lineage>
</organism>
<evidence type="ECO:0000313" key="4">
    <source>
        <dbReference type="Proteomes" id="UP000619479"/>
    </source>
</evidence>
<proteinExistence type="predicted"/>
<evidence type="ECO:0000313" key="3">
    <source>
        <dbReference type="EMBL" id="GID69749.1"/>
    </source>
</evidence>
<reference evidence="3" key="1">
    <citation type="submission" date="2021-01" db="EMBL/GenBank/DDBJ databases">
        <title>Whole genome shotgun sequence of Actinoplanes cyaneus NBRC 14990.</title>
        <authorList>
            <person name="Komaki H."/>
            <person name="Tamura T."/>
        </authorList>
    </citation>
    <scope>NUCLEOTIDE SEQUENCE</scope>
    <source>
        <strain evidence="3">NBRC 14990</strain>
    </source>
</reference>
<dbReference type="Proteomes" id="UP000619479">
    <property type="component" value="Unassembled WGS sequence"/>
</dbReference>